<dbReference type="Proteomes" id="UP000176273">
    <property type="component" value="Unassembled WGS sequence"/>
</dbReference>
<dbReference type="NCBIfam" id="TIGR02532">
    <property type="entry name" value="IV_pilin_GFxxxE"/>
    <property type="match status" value="1"/>
</dbReference>
<reference evidence="5 6" key="1">
    <citation type="journal article" date="2016" name="Nat. Commun.">
        <title>Thousands of microbial genomes shed light on interconnected biogeochemical processes in an aquifer system.</title>
        <authorList>
            <person name="Anantharaman K."/>
            <person name="Brown C.T."/>
            <person name="Hug L.A."/>
            <person name="Sharon I."/>
            <person name="Castelle C.J."/>
            <person name="Probst A.J."/>
            <person name="Thomas B.C."/>
            <person name="Singh A."/>
            <person name="Wilkins M.J."/>
            <person name="Karaoz U."/>
            <person name="Brodie E.L."/>
            <person name="Williams K.H."/>
            <person name="Hubbard S.S."/>
            <person name="Banfield J.F."/>
        </authorList>
    </citation>
    <scope>NUCLEOTIDE SEQUENCE [LARGE SCALE GENOMIC DNA]</scope>
</reference>
<keyword evidence="3" id="KW-0472">Membrane</keyword>
<evidence type="ECO:0000256" key="2">
    <source>
        <dbReference type="ARBA" id="ARBA00023157"/>
    </source>
</evidence>
<dbReference type="Pfam" id="PF07963">
    <property type="entry name" value="N_methyl"/>
    <property type="match status" value="1"/>
</dbReference>
<name>A0A1F6BLJ8_9BACT</name>
<evidence type="ECO:0000256" key="3">
    <source>
        <dbReference type="SAM" id="Phobius"/>
    </source>
</evidence>
<keyword evidence="2" id="KW-1015">Disulfide bond</keyword>
<evidence type="ECO:0000313" key="5">
    <source>
        <dbReference type="EMBL" id="OGG37748.1"/>
    </source>
</evidence>
<dbReference type="SMART" id="SM00560">
    <property type="entry name" value="LamGL"/>
    <property type="match status" value="1"/>
</dbReference>
<sequence length="376" mass="39976">MPHTTSRNAFSLIEILVVVALGAILTTGSFFVLSGPKQKRDVELSAKELAAVIREARTRSITQEDSSRWGIYLMSSSTGTDSYLVYTGAAYAPGGVKNTHYFRRRVEFGEPAEGRATDIAFDPVTGEAGFNKAFTIVHQSNIGIMGEVVVGSLGRVSVRTEHGVGGVWHFDEGAGTSAYDNSGNGNAGTLEGSPTWAATSTCRAGRCLSFDGSDDNVAVTDSSTVDPTAAWTLSAWIRRGTTGVQHSIVEKYDWTADKGNYGMRIGADNKLTAFVVSGGDINDCGATLTTIAADTWYHVAATFDSVTDTLVCYVNGVAEATNGAATIDPPDSTVSMKIGCRGNDCASRFNGEIDAVRIYNRALSGEEIKAHYNDLR</sequence>
<feature type="domain" description="LamG-like jellyroll fold" evidence="4">
    <location>
        <begin position="229"/>
        <end position="366"/>
    </location>
</feature>
<gene>
    <name evidence="5" type="ORF">A2110_02060</name>
</gene>
<keyword evidence="1" id="KW-0732">Signal</keyword>
<dbReference type="STRING" id="1798468.A2110_02060"/>
<dbReference type="SUPFAM" id="SSF49899">
    <property type="entry name" value="Concanavalin A-like lectins/glucanases"/>
    <property type="match status" value="1"/>
</dbReference>
<evidence type="ECO:0000259" key="4">
    <source>
        <dbReference type="SMART" id="SM00560"/>
    </source>
</evidence>
<feature type="transmembrane region" description="Helical" evidence="3">
    <location>
        <begin position="12"/>
        <end position="33"/>
    </location>
</feature>
<organism evidence="5 6">
    <name type="scientific">Candidatus Jorgensenbacteria bacterium GWA1_54_12</name>
    <dbReference type="NCBI Taxonomy" id="1798468"/>
    <lineage>
        <taxon>Bacteria</taxon>
        <taxon>Candidatus Joergenseniibacteriota</taxon>
    </lineage>
</organism>
<evidence type="ECO:0000313" key="6">
    <source>
        <dbReference type="Proteomes" id="UP000176273"/>
    </source>
</evidence>
<dbReference type="InterPro" id="IPR006558">
    <property type="entry name" value="LamG-like"/>
</dbReference>
<protein>
    <recommendedName>
        <fullName evidence="4">LamG-like jellyroll fold domain-containing protein</fullName>
    </recommendedName>
</protein>
<proteinExistence type="predicted"/>
<dbReference type="InterPro" id="IPR012902">
    <property type="entry name" value="N_methyl_site"/>
</dbReference>
<dbReference type="AlphaFoldDB" id="A0A1F6BLJ8"/>
<dbReference type="PANTHER" id="PTHR47635">
    <property type="entry name" value="CUB DOMAIN-CONTAINING PROTEIN"/>
    <property type="match status" value="1"/>
</dbReference>
<accession>A0A1F6BLJ8</accession>
<dbReference type="PANTHER" id="PTHR47635:SF2">
    <property type="entry name" value="LAMG-LIKE JELLYROLL FOLD DOMAIN-CONTAINING PROTEIN"/>
    <property type="match status" value="1"/>
</dbReference>
<dbReference type="Pfam" id="PF13385">
    <property type="entry name" value="Laminin_G_3"/>
    <property type="match status" value="1"/>
</dbReference>
<keyword evidence="3" id="KW-0812">Transmembrane</keyword>
<comment type="caution">
    <text evidence="5">The sequence shown here is derived from an EMBL/GenBank/DDBJ whole genome shotgun (WGS) entry which is preliminary data.</text>
</comment>
<dbReference type="Gene3D" id="2.60.120.200">
    <property type="match status" value="1"/>
</dbReference>
<dbReference type="EMBL" id="MFKH01000003">
    <property type="protein sequence ID" value="OGG37748.1"/>
    <property type="molecule type" value="Genomic_DNA"/>
</dbReference>
<evidence type="ECO:0000256" key="1">
    <source>
        <dbReference type="ARBA" id="ARBA00022729"/>
    </source>
</evidence>
<dbReference type="InterPro" id="IPR013320">
    <property type="entry name" value="ConA-like_dom_sf"/>
</dbReference>
<keyword evidence="3" id="KW-1133">Transmembrane helix</keyword>